<keyword evidence="9" id="KW-1185">Reference proteome</keyword>
<comment type="caution">
    <text evidence="8">The sequence shown here is derived from an EMBL/GenBank/DDBJ whole genome shotgun (WGS) entry which is preliminary data.</text>
</comment>
<dbReference type="GO" id="GO:0005615">
    <property type="term" value="C:extracellular space"/>
    <property type="evidence" value="ECO:0007669"/>
    <property type="project" value="TreeGrafter"/>
</dbReference>
<dbReference type="PANTHER" id="PTHR10201:SF294">
    <property type="entry name" value="MATRIX METALLOPROTEINASE 16"/>
    <property type="match status" value="1"/>
</dbReference>
<evidence type="ECO:0000256" key="1">
    <source>
        <dbReference type="ARBA" id="ARBA00022670"/>
    </source>
</evidence>
<sequence length="102" mass="12052">MVAAHEFGHALGLAHSSNTEALMYPWYQGYTDNFKLPFDDVQGIQTLYGEPYFFSDFHHVYCDVFHNVLERPKQKFKNCHKFVGDFKKSSMGFFIIFYHRTI</sequence>
<feature type="binding site" evidence="6">
    <location>
        <position position="15"/>
    </location>
    <ligand>
        <name>Zn(2+)</name>
        <dbReference type="ChEBI" id="CHEBI:29105"/>
        <label>2</label>
        <note>catalytic</note>
    </ligand>
</feature>
<evidence type="ECO:0000259" key="7">
    <source>
        <dbReference type="Pfam" id="PF00413"/>
    </source>
</evidence>
<reference evidence="8" key="2">
    <citation type="submission" date="2020-11" db="EMBL/GenBank/DDBJ databases">
        <authorList>
            <person name="McCartney M.A."/>
            <person name="Auch B."/>
            <person name="Kono T."/>
            <person name="Mallez S."/>
            <person name="Becker A."/>
            <person name="Gohl D.M."/>
            <person name="Silverstein K.A.T."/>
            <person name="Koren S."/>
            <person name="Bechman K.B."/>
            <person name="Herman A."/>
            <person name="Abrahante J.E."/>
            <person name="Garbe J."/>
        </authorList>
    </citation>
    <scope>NUCLEOTIDE SEQUENCE</scope>
    <source>
        <strain evidence="8">Duluth1</strain>
        <tissue evidence="8">Whole animal</tissue>
    </source>
</reference>
<keyword evidence="4 6" id="KW-0862">Zinc</keyword>
<evidence type="ECO:0000256" key="2">
    <source>
        <dbReference type="ARBA" id="ARBA00022723"/>
    </source>
</evidence>
<dbReference type="SUPFAM" id="SSF55486">
    <property type="entry name" value="Metalloproteases ('zincins'), catalytic domain"/>
    <property type="match status" value="1"/>
</dbReference>
<keyword evidence="1" id="KW-0645">Protease</keyword>
<keyword evidence="2 6" id="KW-0479">Metal-binding</keyword>
<proteinExistence type="predicted"/>
<evidence type="ECO:0000313" key="8">
    <source>
        <dbReference type="EMBL" id="KAH3887074.1"/>
    </source>
</evidence>
<organism evidence="8 9">
    <name type="scientific">Dreissena polymorpha</name>
    <name type="common">Zebra mussel</name>
    <name type="synonym">Mytilus polymorpha</name>
    <dbReference type="NCBI Taxonomy" id="45954"/>
    <lineage>
        <taxon>Eukaryota</taxon>
        <taxon>Metazoa</taxon>
        <taxon>Spiralia</taxon>
        <taxon>Lophotrochozoa</taxon>
        <taxon>Mollusca</taxon>
        <taxon>Bivalvia</taxon>
        <taxon>Autobranchia</taxon>
        <taxon>Heteroconchia</taxon>
        <taxon>Euheterodonta</taxon>
        <taxon>Imparidentia</taxon>
        <taxon>Neoheterodontei</taxon>
        <taxon>Myida</taxon>
        <taxon>Dreissenoidea</taxon>
        <taxon>Dreissenidae</taxon>
        <taxon>Dreissena</taxon>
    </lineage>
</organism>
<gene>
    <name evidence="8" type="ORF">DPMN_011089</name>
</gene>
<dbReference type="Pfam" id="PF00413">
    <property type="entry name" value="Peptidase_M10"/>
    <property type="match status" value="1"/>
</dbReference>
<dbReference type="GO" id="GO:0030198">
    <property type="term" value="P:extracellular matrix organization"/>
    <property type="evidence" value="ECO:0007669"/>
    <property type="project" value="TreeGrafter"/>
</dbReference>
<evidence type="ECO:0000256" key="4">
    <source>
        <dbReference type="ARBA" id="ARBA00022833"/>
    </source>
</evidence>
<dbReference type="GO" id="GO:0006508">
    <property type="term" value="P:proteolysis"/>
    <property type="evidence" value="ECO:0007669"/>
    <property type="project" value="UniProtKB-KW"/>
</dbReference>
<feature type="binding site" evidence="6">
    <location>
        <position position="9"/>
    </location>
    <ligand>
        <name>Zn(2+)</name>
        <dbReference type="ChEBI" id="CHEBI:29105"/>
        <label>2</label>
        <note>catalytic</note>
    </ligand>
</feature>
<evidence type="ECO:0000256" key="3">
    <source>
        <dbReference type="ARBA" id="ARBA00022801"/>
    </source>
</evidence>
<dbReference type="Gene3D" id="3.40.390.10">
    <property type="entry name" value="Collagenase (Catalytic Domain)"/>
    <property type="match status" value="1"/>
</dbReference>
<feature type="binding site" evidence="6">
    <location>
        <position position="23"/>
    </location>
    <ligand>
        <name>Zn(2+)</name>
        <dbReference type="ChEBI" id="CHEBI:29105"/>
        <label>2</label>
        <note>catalytic</note>
    </ligand>
</feature>
<feature type="active site" evidence="5">
    <location>
        <position position="6"/>
    </location>
</feature>
<dbReference type="InterPro" id="IPR024079">
    <property type="entry name" value="MetalloPept_cat_dom_sf"/>
</dbReference>
<name>A0A9D4N4D3_DREPO</name>
<evidence type="ECO:0000256" key="5">
    <source>
        <dbReference type="PIRSR" id="PIRSR621190-1"/>
    </source>
</evidence>
<keyword evidence="3" id="KW-0378">Hydrolase</keyword>
<dbReference type="GO" id="GO:0031012">
    <property type="term" value="C:extracellular matrix"/>
    <property type="evidence" value="ECO:0007669"/>
    <property type="project" value="InterPro"/>
</dbReference>
<dbReference type="PRINTS" id="PR00138">
    <property type="entry name" value="MATRIXIN"/>
</dbReference>
<evidence type="ECO:0000313" key="9">
    <source>
        <dbReference type="Proteomes" id="UP000828390"/>
    </source>
</evidence>
<feature type="binding site" evidence="6">
    <location>
        <position position="5"/>
    </location>
    <ligand>
        <name>Zn(2+)</name>
        <dbReference type="ChEBI" id="CHEBI:29105"/>
        <label>2</label>
        <note>catalytic</note>
    </ligand>
</feature>
<dbReference type="PANTHER" id="PTHR10201">
    <property type="entry name" value="MATRIX METALLOPROTEINASE"/>
    <property type="match status" value="1"/>
</dbReference>
<protein>
    <recommendedName>
        <fullName evidence="7">Peptidase M10 metallopeptidase domain-containing protein</fullName>
    </recommendedName>
</protein>
<reference evidence="8" key="1">
    <citation type="journal article" date="2019" name="bioRxiv">
        <title>The Genome of the Zebra Mussel, Dreissena polymorpha: A Resource for Invasive Species Research.</title>
        <authorList>
            <person name="McCartney M.A."/>
            <person name="Auch B."/>
            <person name="Kono T."/>
            <person name="Mallez S."/>
            <person name="Zhang Y."/>
            <person name="Obille A."/>
            <person name="Becker A."/>
            <person name="Abrahante J.E."/>
            <person name="Garbe J."/>
            <person name="Badalamenti J.P."/>
            <person name="Herman A."/>
            <person name="Mangelson H."/>
            <person name="Liachko I."/>
            <person name="Sullivan S."/>
            <person name="Sone E.D."/>
            <person name="Koren S."/>
            <person name="Silverstein K.A.T."/>
            <person name="Beckman K.B."/>
            <person name="Gohl D.M."/>
        </authorList>
    </citation>
    <scope>NUCLEOTIDE SEQUENCE</scope>
    <source>
        <strain evidence="8">Duluth1</strain>
        <tissue evidence="8">Whole animal</tissue>
    </source>
</reference>
<evidence type="ECO:0000256" key="6">
    <source>
        <dbReference type="PIRSR" id="PIRSR621190-2"/>
    </source>
</evidence>
<dbReference type="InterPro" id="IPR021190">
    <property type="entry name" value="Pept_M10A"/>
</dbReference>
<dbReference type="GO" id="GO:0030574">
    <property type="term" value="P:collagen catabolic process"/>
    <property type="evidence" value="ECO:0007669"/>
    <property type="project" value="TreeGrafter"/>
</dbReference>
<dbReference type="AlphaFoldDB" id="A0A9D4N4D3"/>
<dbReference type="GO" id="GO:0004222">
    <property type="term" value="F:metalloendopeptidase activity"/>
    <property type="evidence" value="ECO:0007669"/>
    <property type="project" value="InterPro"/>
</dbReference>
<dbReference type="EMBL" id="JAIWYP010000001">
    <property type="protein sequence ID" value="KAH3887074.1"/>
    <property type="molecule type" value="Genomic_DNA"/>
</dbReference>
<comment type="cofactor">
    <cofactor evidence="6">
        <name>Zn(2+)</name>
        <dbReference type="ChEBI" id="CHEBI:29105"/>
    </cofactor>
    <text evidence="6">Binds 2 Zn(2+) ions per subunit.</text>
</comment>
<feature type="domain" description="Peptidase M10 metallopeptidase" evidence="7">
    <location>
        <begin position="1"/>
        <end position="49"/>
    </location>
</feature>
<dbReference type="GO" id="GO:0008270">
    <property type="term" value="F:zinc ion binding"/>
    <property type="evidence" value="ECO:0007669"/>
    <property type="project" value="InterPro"/>
</dbReference>
<dbReference type="Proteomes" id="UP000828390">
    <property type="component" value="Unassembled WGS sequence"/>
</dbReference>
<dbReference type="InterPro" id="IPR001818">
    <property type="entry name" value="Pept_M10_metallopeptidase"/>
</dbReference>
<accession>A0A9D4N4D3</accession>